<feature type="transmembrane region" description="Helical" evidence="1">
    <location>
        <begin position="248"/>
        <end position="270"/>
    </location>
</feature>
<comment type="caution">
    <text evidence="3">The sequence shown here is derived from an EMBL/GenBank/DDBJ whole genome shotgun (WGS) entry which is preliminary data.</text>
</comment>
<evidence type="ECO:0000256" key="1">
    <source>
        <dbReference type="SAM" id="Phobius"/>
    </source>
</evidence>
<organism evidence="3 4">
    <name type="scientific">Meripilus lineatus</name>
    <dbReference type="NCBI Taxonomy" id="2056292"/>
    <lineage>
        <taxon>Eukaryota</taxon>
        <taxon>Fungi</taxon>
        <taxon>Dikarya</taxon>
        <taxon>Basidiomycota</taxon>
        <taxon>Agaricomycotina</taxon>
        <taxon>Agaricomycetes</taxon>
        <taxon>Polyporales</taxon>
        <taxon>Meripilaceae</taxon>
        <taxon>Meripilus</taxon>
    </lineage>
</organism>
<protein>
    <recommendedName>
        <fullName evidence="2">DUF6535 domain-containing protein</fullName>
    </recommendedName>
</protein>
<keyword evidence="4" id="KW-1185">Reference proteome</keyword>
<sequence length="713" mass="81430">MLFQGERALPVDETQVHEPGVIGGSEEVQDLAPDAKRNFERDYERVIEKNPDIKLKDTNGWSDLSKMFRGTDEREGKEVAENIDTLLVFSGLFSAVIISLAIEASQLLQRDQAEATTRILLHISQQLSSSAVNGNSVSMNSTSALLPPFSPDSESIWVNALWFAALTLSLITASLGMLVKQWYREYLAGNFLAPDERCRVRYFRRVGLLWYKVPEIASFLPLLLQLSLALFFVGLVIYIHIFLPSICWHITTLIGLWFLFIIATTFIPIFSPSCPYKTPFLKTVFSKIQPSVHQLYTKSANYLRQVLTSIDFAPDSSYRQEDAILRRPFYEEAELARISDFDAEVLLGAYDSTKDINVWEMVTRCVDLNTPRDALTTFSKMVNSKFNPSVRPWSSLEGCYQQDELRYLLRSMTTCVHRAFQLACNNGPKYWFERTEADAVILLERLEGSFRPDSTSDEGLVDVTNMLIWESLSIPAFHIDAKLSVIPSLVDSDSSSRQWMDSLLNSWDEILDGDIDSHPNTDEISPDGLREVCRVLILWAGRTTDDDPYGIRRRLPRLSSHLAGKLKSLQEPAGWQDPSDVSRWQCMLDMAMRLHRRVPDIVDESFFEALHTRSVKMFELVVEDPGWGLAGHIQREPEDMSQMTDSSAGELDWKKVLSGEEYIDVEVHGRGEYTEYGDKWDYVRLRVDCKHRIEFLFNFLGLDGASYLEPFLF</sequence>
<evidence type="ECO:0000259" key="2">
    <source>
        <dbReference type="Pfam" id="PF20153"/>
    </source>
</evidence>
<feature type="transmembrane region" description="Helical" evidence="1">
    <location>
        <begin position="83"/>
        <end position="102"/>
    </location>
</feature>
<keyword evidence="1" id="KW-0472">Membrane</keyword>
<feature type="transmembrane region" description="Helical" evidence="1">
    <location>
        <begin position="156"/>
        <end position="179"/>
    </location>
</feature>
<accession>A0AAD5Y889</accession>
<keyword evidence="1" id="KW-1133">Transmembrane helix</keyword>
<feature type="domain" description="DUF6535" evidence="2">
    <location>
        <begin position="61"/>
        <end position="239"/>
    </location>
</feature>
<proteinExistence type="predicted"/>
<reference evidence="3" key="1">
    <citation type="submission" date="2022-07" db="EMBL/GenBank/DDBJ databases">
        <title>Genome Sequence of Physisporinus lineatus.</title>
        <authorList>
            <person name="Buettner E."/>
        </authorList>
    </citation>
    <scope>NUCLEOTIDE SEQUENCE</scope>
    <source>
        <strain evidence="3">VT162</strain>
    </source>
</reference>
<dbReference type="Pfam" id="PF20153">
    <property type="entry name" value="DUF6535"/>
    <property type="match status" value="1"/>
</dbReference>
<name>A0AAD5Y889_9APHY</name>
<dbReference type="AlphaFoldDB" id="A0AAD5Y889"/>
<gene>
    <name evidence="3" type="ORF">NLI96_g11671</name>
</gene>
<dbReference type="Proteomes" id="UP001212997">
    <property type="component" value="Unassembled WGS sequence"/>
</dbReference>
<evidence type="ECO:0000313" key="3">
    <source>
        <dbReference type="EMBL" id="KAJ3475690.1"/>
    </source>
</evidence>
<feature type="transmembrane region" description="Helical" evidence="1">
    <location>
        <begin position="219"/>
        <end position="242"/>
    </location>
</feature>
<dbReference type="EMBL" id="JANAWD010000815">
    <property type="protein sequence ID" value="KAJ3475690.1"/>
    <property type="molecule type" value="Genomic_DNA"/>
</dbReference>
<keyword evidence="1" id="KW-0812">Transmembrane</keyword>
<dbReference type="InterPro" id="IPR045338">
    <property type="entry name" value="DUF6535"/>
</dbReference>
<evidence type="ECO:0000313" key="4">
    <source>
        <dbReference type="Proteomes" id="UP001212997"/>
    </source>
</evidence>